<dbReference type="Proteomes" id="UP000001401">
    <property type="component" value="Chromosome"/>
</dbReference>
<evidence type="ECO:0000313" key="3">
    <source>
        <dbReference type="EMBL" id="ADU31870.1"/>
    </source>
</evidence>
<evidence type="ECO:0000256" key="1">
    <source>
        <dbReference type="ARBA" id="ARBA00008007"/>
    </source>
</evidence>
<dbReference type="GO" id="GO:0016757">
    <property type="term" value="F:glycosyltransferase activity"/>
    <property type="evidence" value="ECO:0007669"/>
    <property type="project" value="UniProtKB-KW"/>
</dbReference>
<organism evidence="3 4">
    <name type="scientific">Evansella cellulosilytica (strain ATCC 21833 / DSM 2522 / FERM P-1141 / JCM 9156 / N-4)</name>
    <name type="common">Bacillus cellulosilyticus</name>
    <dbReference type="NCBI Taxonomy" id="649639"/>
    <lineage>
        <taxon>Bacteria</taxon>
        <taxon>Bacillati</taxon>
        <taxon>Bacillota</taxon>
        <taxon>Bacilli</taxon>
        <taxon>Bacillales</taxon>
        <taxon>Bacillaceae</taxon>
        <taxon>Evansella</taxon>
    </lineage>
</organism>
<proteinExistence type="inferred from homology"/>
<evidence type="ECO:0000259" key="2">
    <source>
        <dbReference type="Pfam" id="PF00156"/>
    </source>
</evidence>
<gene>
    <name evidence="3" type="ordered locus">Bcell_3629</name>
</gene>
<protein>
    <submittedName>
        <fullName evidence="3">Phosphoribosyltransferase</fullName>
    </submittedName>
</protein>
<dbReference type="KEGG" id="bco:Bcell_3629"/>
<dbReference type="InterPro" id="IPR000836">
    <property type="entry name" value="PRTase_dom"/>
</dbReference>
<dbReference type="STRING" id="649639.Bcell_3629"/>
<dbReference type="InterPro" id="IPR051910">
    <property type="entry name" value="ComF/GntX_DNA_util-trans"/>
</dbReference>
<dbReference type="PANTHER" id="PTHR47505:SF1">
    <property type="entry name" value="DNA UTILIZATION PROTEIN YHGH"/>
    <property type="match status" value="1"/>
</dbReference>
<dbReference type="HOGENOM" id="CLU_054549_4_0_9"/>
<dbReference type="OrthoDB" id="9779910at2"/>
<accession>E6TSA1</accession>
<dbReference type="Pfam" id="PF00156">
    <property type="entry name" value="Pribosyltran"/>
    <property type="match status" value="1"/>
</dbReference>
<name>E6TSA1_EVAC2</name>
<comment type="similarity">
    <text evidence="1">Belongs to the ComF/GntX family.</text>
</comment>
<keyword evidence="3" id="KW-0808">Transferase</keyword>
<keyword evidence="4" id="KW-1185">Reference proteome</keyword>
<evidence type="ECO:0000313" key="4">
    <source>
        <dbReference type="Proteomes" id="UP000001401"/>
    </source>
</evidence>
<reference evidence="3" key="1">
    <citation type="submission" date="2010-12" db="EMBL/GenBank/DDBJ databases">
        <title>Complete sequence of Bacillus cellulosilyticus DSM 2522.</title>
        <authorList>
            <consortium name="US DOE Joint Genome Institute"/>
            <person name="Lucas S."/>
            <person name="Copeland A."/>
            <person name="Lapidus A."/>
            <person name="Cheng J.-F."/>
            <person name="Bruce D."/>
            <person name="Goodwin L."/>
            <person name="Pitluck S."/>
            <person name="Chertkov O."/>
            <person name="Detter J.C."/>
            <person name="Han C."/>
            <person name="Tapia R."/>
            <person name="Land M."/>
            <person name="Hauser L."/>
            <person name="Jeffries C."/>
            <person name="Kyrpides N."/>
            <person name="Ivanova N."/>
            <person name="Mikhailova N."/>
            <person name="Brumm P."/>
            <person name="Mead D."/>
            <person name="Woyke T."/>
        </authorList>
    </citation>
    <scope>NUCLEOTIDE SEQUENCE [LARGE SCALE GENOMIC DNA]</scope>
    <source>
        <strain evidence="3">DSM 2522</strain>
    </source>
</reference>
<dbReference type="Gene3D" id="3.40.50.2020">
    <property type="match status" value="1"/>
</dbReference>
<dbReference type="InterPro" id="IPR029057">
    <property type="entry name" value="PRTase-like"/>
</dbReference>
<dbReference type="AlphaFoldDB" id="E6TSA1"/>
<dbReference type="PANTHER" id="PTHR47505">
    <property type="entry name" value="DNA UTILIZATION PROTEIN YHGH"/>
    <property type="match status" value="1"/>
</dbReference>
<keyword evidence="3" id="KW-0328">Glycosyltransferase</keyword>
<dbReference type="CDD" id="cd06223">
    <property type="entry name" value="PRTases_typeI"/>
    <property type="match status" value="1"/>
</dbReference>
<feature type="domain" description="Phosphoribosyltransferase" evidence="2">
    <location>
        <begin position="150"/>
        <end position="247"/>
    </location>
</feature>
<sequence length="253" mass="28651">MRSIDINGDERCLWCHEKYSSKLSWNWFVGFETYRKLCGECNEQLGQIHDVDCHVCGWPAEKSKGKASLCGDCERWKETKPWDELPFVHRSLYVYNPFLQELLARYKYRGDVALHQIFSHHLKKLAGRIGDFDIATYIPLSEKRKWERGFNQAEVLGAAFSNKLSLLEKVSKRDVGEKQSKRSRAERLRSLDGAFTLSKDGQGLTIANKKILLVDDIYTTGATLRSAATVLYRAGAKSVGAVTVARSVAGLVE</sequence>
<dbReference type="SUPFAM" id="SSF53271">
    <property type="entry name" value="PRTase-like"/>
    <property type="match status" value="1"/>
</dbReference>
<dbReference type="eggNOG" id="COG1040">
    <property type="taxonomic scope" value="Bacteria"/>
</dbReference>
<dbReference type="EMBL" id="CP002394">
    <property type="protein sequence ID" value="ADU31870.1"/>
    <property type="molecule type" value="Genomic_DNA"/>
</dbReference>
<dbReference type="RefSeq" id="WP_013490201.1">
    <property type="nucleotide sequence ID" value="NC_014829.1"/>
</dbReference>